<dbReference type="GO" id="GO:0016226">
    <property type="term" value="P:iron-sulfur cluster assembly"/>
    <property type="evidence" value="ECO:0007669"/>
    <property type="project" value="InterPro"/>
</dbReference>
<protein>
    <submittedName>
        <fullName evidence="3">Fe/S biogenesis protein NfuA</fullName>
    </submittedName>
</protein>
<dbReference type="Proteomes" id="UP000320386">
    <property type="component" value="Chromosome"/>
</dbReference>
<evidence type="ECO:0000313" key="3">
    <source>
        <dbReference type="EMBL" id="QDU70326.1"/>
    </source>
</evidence>
<evidence type="ECO:0000256" key="1">
    <source>
        <dbReference type="ARBA" id="ARBA00006420"/>
    </source>
</evidence>
<dbReference type="Pfam" id="PF01106">
    <property type="entry name" value="NifU"/>
    <property type="match status" value="1"/>
</dbReference>
<sequence length="82" mass="9136">MTDSTDTSLHERVDEIINLIRPAIQSDGGDLELVEVSEDGEVRVRLHGACVTCPSRSMTLRMGIERNLKQRIPEITHVAQVP</sequence>
<dbReference type="OrthoDB" id="9796965at2"/>
<reference evidence="3 4" key="1">
    <citation type="submission" date="2019-02" db="EMBL/GenBank/DDBJ databases">
        <title>Deep-cultivation of Planctomycetes and their phenomic and genomic characterization uncovers novel biology.</title>
        <authorList>
            <person name="Wiegand S."/>
            <person name="Jogler M."/>
            <person name="Boedeker C."/>
            <person name="Pinto D."/>
            <person name="Vollmers J."/>
            <person name="Rivas-Marin E."/>
            <person name="Kohn T."/>
            <person name="Peeters S.H."/>
            <person name="Heuer A."/>
            <person name="Rast P."/>
            <person name="Oberbeckmann S."/>
            <person name="Bunk B."/>
            <person name="Jeske O."/>
            <person name="Meyerdierks A."/>
            <person name="Storesund J.E."/>
            <person name="Kallscheuer N."/>
            <person name="Luecker S."/>
            <person name="Lage O.M."/>
            <person name="Pohl T."/>
            <person name="Merkel B.J."/>
            <person name="Hornburger P."/>
            <person name="Mueller R.-W."/>
            <person name="Bruemmer F."/>
            <person name="Labrenz M."/>
            <person name="Spormann A.M."/>
            <person name="Op den Camp H."/>
            <person name="Overmann J."/>
            <person name="Amann R."/>
            <person name="Jetten M.S.M."/>
            <person name="Mascher T."/>
            <person name="Medema M.H."/>
            <person name="Devos D.P."/>
            <person name="Kaster A.-K."/>
            <person name="Ovreas L."/>
            <person name="Rohde M."/>
            <person name="Galperin M.Y."/>
            <person name="Jogler C."/>
        </authorList>
    </citation>
    <scope>NUCLEOTIDE SEQUENCE [LARGE SCALE GENOMIC DNA]</scope>
    <source>
        <strain evidence="3 4">Pan265</strain>
    </source>
</reference>
<comment type="similarity">
    <text evidence="1">Belongs to the NifU family.</text>
</comment>
<dbReference type="Gene3D" id="3.30.300.130">
    <property type="entry name" value="Fe-S cluster assembly (FSCA)"/>
    <property type="match status" value="1"/>
</dbReference>
<evidence type="ECO:0000313" key="4">
    <source>
        <dbReference type="Proteomes" id="UP000320386"/>
    </source>
</evidence>
<dbReference type="GO" id="GO:0051536">
    <property type="term" value="F:iron-sulfur cluster binding"/>
    <property type="evidence" value="ECO:0007669"/>
    <property type="project" value="InterPro"/>
</dbReference>
<dbReference type="InterPro" id="IPR001075">
    <property type="entry name" value="NIF_FeS_clus_asmbl_NifU_C"/>
</dbReference>
<keyword evidence="4" id="KW-1185">Reference proteome</keyword>
<dbReference type="KEGG" id="mcad:Pan265_01490"/>
<organism evidence="3 4">
    <name type="scientific">Mucisphaera calidilacus</name>
    <dbReference type="NCBI Taxonomy" id="2527982"/>
    <lineage>
        <taxon>Bacteria</taxon>
        <taxon>Pseudomonadati</taxon>
        <taxon>Planctomycetota</taxon>
        <taxon>Phycisphaerae</taxon>
        <taxon>Phycisphaerales</taxon>
        <taxon>Phycisphaeraceae</taxon>
        <taxon>Mucisphaera</taxon>
    </lineage>
</organism>
<dbReference type="GO" id="GO:0005506">
    <property type="term" value="F:iron ion binding"/>
    <property type="evidence" value="ECO:0007669"/>
    <property type="project" value="InterPro"/>
</dbReference>
<gene>
    <name evidence="3" type="primary">nfuA</name>
    <name evidence="3" type="ORF">Pan265_01490</name>
</gene>
<proteinExistence type="inferred from homology"/>
<dbReference type="EMBL" id="CP036280">
    <property type="protein sequence ID" value="QDU70326.1"/>
    <property type="molecule type" value="Genomic_DNA"/>
</dbReference>
<accession>A0A518BTM8</accession>
<dbReference type="RefSeq" id="WP_145444364.1">
    <property type="nucleotide sequence ID" value="NZ_CP036280.1"/>
</dbReference>
<name>A0A518BTM8_9BACT</name>
<dbReference type="InterPro" id="IPR034904">
    <property type="entry name" value="FSCA_dom_sf"/>
</dbReference>
<evidence type="ECO:0000259" key="2">
    <source>
        <dbReference type="Pfam" id="PF01106"/>
    </source>
</evidence>
<dbReference type="SUPFAM" id="SSF117916">
    <property type="entry name" value="Fe-S cluster assembly (FSCA) domain-like"/>
    <property type="match status" value="1"/>
</dbReference>
<dbReference type="PANTHER" id="PTHR11178">
    <property type="entry name" value="IRON-SULFUR CLUSTER SCAFFOLD PROTEIN NFU-RELATED"/>
    <property type="match status" value="1"/>
</dbReference>
<dbReference type="AlphaFoldDB" id="A0A518BTM8"/>
<dbReference type="PANTHER" id="PTHR11178:SF25">
    <property type="entry name" value="NIFU-LIKE PROTEIN 3, CHLOROPLASTIC"/>
    <property type="match status" value="1"/>
</dbReference>
<feature type="domain" description="NIF system FeS cluster assembly NifU C-terminal" evidence="2">
    <location>
        <begin position="13"/>
        <end position="78"/>
    </location>
</feature>